<dbReference type="Proteomes" id="UP000383122">
    <property type="component" value="Unassembled WGS sequence"/>
</dbReference>
<feature type="transmembrane region" description="Helical" evidence="6">
    <location>
        <begin position="61"/>
        <end position="79"/>
    </location>
</feature>
<evidence type="ECO:0000256" key="3">
    <source>
        <dbReference type="ARBA" id="ARBA00022692"/>
    </source>
</evidence>
<evidence type="ECO:0000256" key="2">
    <source>
        <dbReference type="ARBA" id="ARBA00007362"/>
    </source>
</evidence>
<evidence type="ECO:0000259" key="7">
    <source>
        <dbReference type="Pfam" id="PF00892"/>
    </source>
</evidence>
<comment type="similarity">
    <text evidence="2">Belongs to the EamA transporter family.</text>
</comment>
<keyword evidence="9" id="KW-1185">Reference proteome</keyword>
<dbReference type="AlphaFoldDB" id="A0A5E5AH01"/>
<comment type="subcellular location">
    <subcellularLocation>
        <location evidence="1">Membrane</location>
        <topology evidence="1">Multi-pass membrane protein</topology>
    </subcellularLocation>
</comment>
<keyword evidence="5 6" id="KW-0472">Membrane</keyword>
<evidence type="ECO:0000256" key="4">
    <source>
        <dbReference type="ARBA" id="ARBA00022989"/>
    </source>
</evidence>
<reference evidence="8 9" key="1">
    <citation type="submission" date="2019-08" db="EMBL/GenBank/DDBJ databases">
        <authorList>
            <person name="Peeters C."/>
        </authorList>
    </citation>
    <scope>NUCLEOTIDE SEQUENCE [LARGE SCALE GENOMIC DNA]</scope>
    <source>
        <strain evidence="8 9">LMG 31117</strain>
    </source>
</reference>
<feature type="transmembrane region" description="Helical" evidence="6">
    <location>
        <begin position="297"/>
        <end position="315"/>
    </location>
</feature>
<evidence type="ECO:0000313" key="8">
    <source>
        <dbReference type="EMBL" id="VVE72316.1"/>
    </source>
</evidence>
<feature type="transmembrane region" description="Helical" evidence="6">
    <location>
        <begin position="238"/>
        <end position="259"/>
    </location>
</feature>
<name>A0A5E5AH01_9BURK</name>
<evidence type="ECO:0000313" key="9">
    <source>
        <dbReference type="Proteomes" id="UP000383122"/>
    </source>
</evidence>
<feature type="domain" description="EamA" evidence="7">
    <location>
        <begin position="170"/>
        <end position="311"/>
    </location>
</feature>
<feature type="transmembrane region" description="Helical" evidence="6">
    <location>
        <begin position="200"/>
        <end position="218"/>
    </location>
</feature>
<feature type="transmembrane region" description="Helical" evidence="6">
    <location>
        <begin position="141"/>
        <end position="163"/>
    </location>
</feature>
<evidence type="ECO:0000256" key="5">
    <source>
        <dbReference type="ARBA" id="ARBA00023136"/>
    </source>
</evidence>
<organism evidence="8 9">
    <name type="scientific">Pandoraea anapnoica</name>
    <dbReference type="NCBI Taxonomy" id="2508301"/>
    <lineage>
        <taxon>Bacteria</taxon>
        <taxon>Pseudomonadati</taxon>
        <taxon>Pseudomonadota</taxon>
        <taxon>Betaproteobacteria</taxon>
        <taxon>Burkholderiales</taxon>
        <taxon>Burkholderiaceae</taxon>
        <taxon>Pandoraea</taxon>
    </lineage>
</organism>
<dbReference type="OrthoDB" id="7065924at2"/>
<dbReference type="InterPro" id="IPR050638">
    <property type="entry name" value="AA-Vitamin_Transporters"/>
</dbReference>
<keyword evidence="3 6" id="KW-0812">Transmembrane</keyword>
<feature type="transmembrane region" description="Helical" evidence="6">
    <location>
        <begin position="169"/>
        <end position="188"/>
    </location>
</feature>
<dbReference type="PANTHER" id="PTHR32322:SF2">
    <property type="entry name" value="EAMA DOMAIN-CONTAINING PROTEIN"/>
    <property type="match status" value="1"/>
</dbReference>
<dbReference type="InterPro" id="IPR037185">
    <property type="entry name" value="EmrE-like"/>
</dbReference>
<feature type="transmembrane region" description="Helical" evidence="6">
    <location>
        <begin position="86"/>
        <end position="105"/>
    </location>
</feature>
<proteinExistence type="inferred from homology"/>
<sequence>MSPEAASQLMAVGEVHGTCESARGPWTTNPQHLALFVAILTLLIWSTLAVSVVSLSMVPPLLVTGIALTGGGVIGLPWIRWRTLDWRAVVIGTLSMFGYHALYFLSLQWADPVAASLLHYLWPLFIILLTPVMLREHRLSILHVLAAVCGFSGAVACIASGPAFSDSTWAGFCLAAISGLIWAYYTVWSRKRSSVPTSTVALYCLLAGVLALLLYAGLQVGLGRAGTASMIGVSDLSVQQWATLAFLALGPLGGTFYMWDFAIKRGRPSQIAILAYAVPIVSTLFVGLFLGRGVDSAALLGALLVSIAVAIGNRADRNTRTSPSHSLQ</sequence>
<gene>
    <name evidence="8" type="ORF">PAN31117_04357</name>
</gene>
<dbReference type="PANTHER" id="PTHR32322">
    <property type="entry name" value="INNER MEMBRANE TRANSPORTER"/>
    <property type="match status" value="1"/>
</dbReference>
<feature type="transmembrane region" description="Helical" evidence="6">
    <location>
        <begin position="271"/>
        <end position="291"/>
    </location>
</feature>
<feature type="transmembrane region" description="Helical" evidence="6">
    <location>
        <begin position="117"/>
        <end position="134"/>
    </location>
</feature>
<feature type="transmembrane region" description="Helical" evidence="6">
    <location>
        <begin position="33"/>
        <end position="55"/>
    </location>
</feature>
<dbReference type="GO" id="GO:0016020">
    <property type="term" value="C:membrane"/>
    <property type="evidence" value="ECO:0007669"/>
    <property type="project" value="UniProtKB-SubCell"/>
</dbReference>
<protein>
    <recommendedName>
        <fullName evidence="7">EamA domain-containing protein</fullName>
    </recommendedName>
</protein>
<dbReference type="InterPro" id="IPR000620">
    <property type="entry name" value="EamA_dom"/>
</dbReference>
<evidence type="ECO:0000256" key="6">
    <source>
        <dbReference type="SAM" id="Phobius"/>
    </source>
</evidence>
<feature type="domain" description="EamA" evidence="7">
    <location>
        <begin position="34"/>
        <end position="155"/>
    </location>
</feature>
<dbReference type="EMBL" id="CABPSP010000014">
    <property type="protein sequence ID" value="VVE72316.1"/>
    <property type="molecule type" value="Genomic_DNA"/>
</dbReference>
<evidence type="ECO:0000256" key="1">
    <source>
        <dbReference type="ARBA" id="ARBA00004141"/>
    </source>
</evidence>
<dbReference type="SUPFAM" id="SSF103481">
    <property type="entry name" value="Multidrug resistance efflux transporter EmrE"/>
    <property type="match status" value="2"/>
</dbReference>
<keyword evidence="4 6" id="KW-1133">Transmembrane helix</keyword>
<dbReference type="Pfam" id="PF00892">
    <property type="entry name" value="EamA"/>
    <property type="match status" value="2"/>
</dbReference>
<dbReference type="RefSeq" id="WP_150740010.1">
    <property type="nucleotide sequence ID" value="NZ_CABPSP010000014.1"/>
</dbReference>
<accession>A0A5E5AH01</accession>